<organism evidence="3 4">
    <name type="scientific">Cyclospora cayetanensis</name>
    <dbReference type="NCBI Taxonomy" id="88456"/>
    <lineage>
        <taxon>Eukaryota</taxon>
        <taxon>Sar</taxon>
        <taxon>Alveolata</taxon>
        <taxon>Apicomplexa</taxon>
        <taxon>Conoidasida</taxon>
        <taxon>Coccidia</taxon>
        <taxon>Eucoccidiorida</taxon>
        <taxon>Eimeriorina</taxon>
        <taxon>Eimeriidae</taxon>
        <taxon>Cyclospora</taxon>
    </lineage>
</organism>
<dbReference type="AlphaFoldDB" id="A0A1D3CUI8"/>
<proteinExistence type="predicted"/>
<feature type="compositionally biased region" description="Low complexity" evidence="1">
    <location>
        <begin position="291"/>
        <end position="328"/>
    </location>
</feature>
<name>A0A1D3CUI8_9EIME</name>
<dbReference type="VEuPathDB" id="ToxoDB:LOC113146501"/>
<reference evidence="3 4" key="1">
    <citation type="journal article" date="2016" name="BMC Genomics">
        <title>Comparative genomics reveals Cyclospora cayetanensis possesses coccidia-like metabolism and invasion components but unique surface antigens.</title>
        <authorList>
            <person name="Liu S."/>
            <person name="Wang L."/>
            <person name="Zheng H."/>
            <person name="Xu Z."/>
            <person name="Roellig D.M."/>
            <person name="Li N."/>
            <person name="Frace M.A."/>
            <person name="Tang K."/>
            <person name="Arrowood M.J."/>
            <person name="Moss D.M."/>
            <person name="Zhang L."/>
            <person name="Feng Y."/>
            <person name="Xiao L."/>
        </authorList>
    </citation>
    <scope>NUCLEOTIDE SEQUENCE [LARGE SCALE GENOMIC DNA]</scope>
    <source>
        <strain evidence="3 4">CHN_HEN01</strain>
    </source>
</reference>
<keyword evidence="2" id="KW-1133">Transmembrane helix</keyword>
<dbReference type="Proteomes" id="UP000095192">
    <property type="component" value="Unassembled WGS sequence"/>
</dbReference>
<evidence type="ECO:0000313" key="3">
    <source>
        <dbReference type="EMBL" id="OEH74847.1"/>
    </source>
</evidence>
<protein>
    <submittedName>
        <fullName evidence="3">Uncharacterized protein</fullName>
    </submittedName>
</protein>
<evidence type="ECO:0000256" key="2">
    <source>
        <dbReference type="SAM" id="Phobius"/>
    </source>
</evidence>
<evidence type="ECO:0000256" key="1">
    <source>
        <dbReference type="SAM" id="MobiDB-lite"/>
    </source>
</evidence>
<dbReference type="VEuPathDB" id="ToxoDB:cyc_03897"/>
<sequence>MRKYAQLQPLQLWGAAALAQPLLHAFAFLFMRPEGGPLQRLDRPDWAASFLLQLLQQVQQSTAESGILDWSCWREGCSKCSSKCSQASERGGECLEGREELQLPPEAQQWLMMAQPAVVSSAVSAGSVSKNAAATSAKVLDSLAAAAASELEPISLVAPFLAKAFRLFLRHRLPFLVFAAAASDAESAVSGEAAPPFSGRAALVLQHIQQLLLLHAHFKIISNKAAAELMEDADGNVPIEFSCSSSSSREEEEESTEKEGRFHLQQQQQQQQETFTFASTTCSRVRREATEPSAEDSSASSKSSSSDEAGATGAAAPTRTTATAPATRRQGMSSGEASLQRSTASKMARGETEASVVELLQSAEPLCVPHGVWGCSLPALPLSRKAQPSKKSSIGFLEYWISLDAAFAEREINTKAAEGATTQHSSLDSHNDPLTSVMASVVSGLLRAAHQRMSALSAEPALDSYCNGVVKKAFELFCLHTKASWNALNALAPHFSVCGLLLESVIAVAKQLDAMPEARRISHDVTEAVNLSNLMLRHLSAEVSEYLELPVPVFARLALTAALQPVRATQVQHQVCKYLDACNQRELSQRLSGEGRIEQKRQQLATFLSEGSVQQQAASVWKAAEGTLKKRQQEQEDSDKATDLANEFCSAFANSRRSTDGQYTESRASDLRFVGEEGEGVVFAEQRISKRCCFIPAFLDTWQPSAV</sequence>
<dbReference type="InParanoid" id="A0A1D3CUI8"/>
<keyword evidence="4" id="KW-1185">Reference proteome</keyword>
<feature type="compositionally biased region" description="Polar residues" evidence="1">
    <location>
        <begin position="273"/>
        <end position="283"/>
    </location>
</feature>
<dbReference type="EMBL" id="JROU02001914">
    <property type="protein sequence ID" value="OEH74847.1"/>
    <property type="molecule type" value="Genomic_DNA"/>
</dbReference>
<evidence type="ECO:0000313" key="4">
    <source>
        <dbReference type="Proteomes" id="UP000095192"/>
    </source>
</evidence>
<feature type="transmembrane region" description="Helical" evidence="2">
    <location>
        <begin position="12"/>
        <end position="31"/>
    </location>
</feature>
<keyword evidence="2" id="KW-0472">Membrane</keyword>
<gene>
    <name evidence="3" type="ORF">cyc_03897</name>
</gene>
<feature type="region of interest" description="Disordered" evidence="1">
    <location>
        <begin position="240"/>
        <end position="349"/>
    </location>
</feature>
<accession>A0A1D3CUI8</accession>
<keyword evidence="2" id="KW-0812">Transmembrane</keyword>
<comment type="caution">
    <text evidence="3">The sequence shown here is derived from an EMBL/GenBank/DDBJ whole genome shotgun (WGS) entry which is preliminary data.</text>
</comment>
<feature type="compositionally biased region" description="Polar residues" evidence="1">
    <location>
        <begin position="330"/>
        <end position="345"/>
    </location>
</feature>